<dbReference type="OrthoDB" id="8656820at2"/>
<reference evidence="1 2" key="1">
    <citation type="submission" date="2016-10" db="EMBL/GenBank/DDBJ databases">
        <authorList>
            <person name="Varghese N."/>
            <person name="Submissions S."/>
        </authorList>
    </citation>
    <scope>NUCLEOTIDE SEQUENCE [LARGE SCALE GENOMIC DNA]</scope>
    <source>
        <strain evidence="1 2">22B</strain>
    </source>
</reference>
<dbReference type="Proteomes" id="UP000243374">
    <property type="component" value="Unassembled WGS sequence"/>
</dbReference>
<evidence type="ECO:0000313" key="1">
    <source>
        <dbReference type="EMBL" id="SFK48946.1"/>
    </source>
</evidence>
<dbReference type="GO" id="GO:0030254">
    <property type="term" value="P:protein secretion by the type III secretion system"/>
    <property type="evidence" value="ECO:0007669"/>
    <property type="project" value="InterPro"/>
</dbReference>
<dbReference type="Pfam" id="PF05932">
    <property type="entry name" value="CesT"/>
    <property type="match status" value="1"/>
</dbReference>
<dbReference type="EMBL" id="FOSF01000089">
    <property type="protein sequence ID" value="SFK48946.1"/>
    <property type="molecule type" value="Genomic_DNA"/>
</dbReference>
<name>A0A662ZEN4_9GAMM</name>
<dbReference type="InterPro" id="IPR010261">
    <property type="entry name" value="Tir_chaperone"/>
</dbReference>
<dbReference type="AlphaFoldDB" id="A0A662ZEN4"/>
<dbReference type="RefSeq" id="WP_074841787.1">
    <property type="nucleotide sequence ID" value="NZ_CP047056.1"/>
</dbReference>
<keyword evidence="2" id="KW-1185">Reference proteome</keyword>
<accession>A0A662ZEN4</accession>
<protein>
    <submittedName>
        <fullName evidence="1">Tir chaperone protein (CesT) family protein</fullName>
    </submittedName>
</protein>
<dbReference type="CDD" id="cd16364">
    <property type="entry name" value="T3SC_I-like"/>
    <property type="match status" value="1"/>
</dbReference>
<dbReference type="Gene3D" id="3.30.1460.10">
    <property type="match status" value="1"/>
</dbReference>
<gene>
    <name evidence="1" type="ORF">SAMN04487865_10891</name>
</gene>
<sequence length="132" mass="14891">MNTDYEAFSNLVKERFPDTVEGKSGVLSLIFDSISLSIVPVPADPTAVLFRLRVLDLTVLSRAGEFLLAALKGNFFWSGTDGATLSVGKDNMLYLTERRYLNEFPAAEYIESCFEDYARIVNDWRMRGQTYA</sequence>
<organism evidence="1 2">
    <name type="scientific">Succinivibrio dextrinosolvens</name>
    <dbReference type="NCBI Taxonomy" id="83771"/>
    <lineage>
        <taxon>Bacteria</taxon>
        <taxon>Pseudomonadati</taxon>
        <taxon>Pseudomonadota</taxon>
        <taxon>Gammaproteobacteria</taxon>
        <taxon>Aeromonadales</taxon>
        <taxon>Succinivibrionaceae</taxon>
        <taxon>Succinivibrio</taxon>
    </lineage>
</organism>
<proteinExistence type="predicted"/>
<dbReference type="SUPFAM" id="SSF69635">
    <property type="entry name" value="Type III secretory system chaperone-like"/>
    <property type="match status" value="1"/>
</dbReference>
<evidence type="ECO:0000313" key="2">
    <source>
        <dbReference type="Proteomes" id="UP000243374"/>
    </source>
</evidence>